<gene>
    <name evidence="9" type="ORF">Taro_006194</name>
</gene>
<dbReference type="Proteomes" id="UP000652761">
    <property type="component" value="Unassembled WGS sequence"/>
</dbReference>
<keyword evidence="10" id="KW-1185">Reference proteome</keyword>
<dbReference type="Pfam" id="PF04561">
    <property type="entry name" value="RNA_pol_Rpb2_2"/>
    <property type="match status" value="1"/>
</dbReference>
<dbReference type="PANTHER" id="PTHR20856">
    <property type="entry name" value="DNA-DIRECTED RNA POLYMERASE I SUBUNIT 2"/>
    <property type="match status" value="1"/>
</dbReference>
<reference evidence="9" key="1">
    <citation type="submission" date="2017-07" db="EMBL/GenBank/DDBJ databases">
        <title>Taro Niue Genome Assembly and Annotation.</title>
        <authorList>
            <person name="Atibalentja N."/>
            <person name="Keating K."/>
            <person name="Fields C.J."/>
        </authorList>
    </citation>
    <scope>NUCLEOTIDE SEQUENCE</scope>
    <source>
        <strain evidence="9">Niue_2</strain>
        <tissue evidence="9">Leaf</tissue>
    </source>
</reference>
<keyword evidence="4" id="KW-0808">Transferase</keyword>
<keyword evidence="5" id="KW-0548">Nucleotidyltransferase</keyword>
<evidence type="ECO:0000313" key="10">
    <source>
        <dbReference type="Proteomes" id="UP000652761"/>
    </source>
</evidence>
<dbReference type="SUPFAM" id="SSF64484">
    <property type="entry name" value="beta and beta-prime subunits of DNA dependent RNA-polymerase"/>
    <property type="match status" value="1"/>
</dbReference>
<proteinExistence type="inferred from homology"/>
<evidence type="ECO:0000256" key="6">
    <source>
        <dbReference type="ARBA" id="ARBA00023163"/>
    </source>
</evidence>
<dbReference type="EC" id="2.7.7.6" evidence="2"/>
<evidence type="ECO:0000256" key="3">
    <source>
        <dbReference type="ARBA" id="ARBA00022478"/>
    </source>
</evidence>
<organism evidence="9 10">
    <name type="scientific">Colocasia esculenta</name>
    <name type="common">Wild taro</name>
    <name type="synonym">Arum esculentum</name>
    <dbReference type="NCBI Taxonomy" id="4460"/>
    <lineage>
        <taxon>Eukaryota</taxon>
        <taxon>Viridiplantae</taxon>
        <taxon>Streptophyta</taxon>
        <taxon>Embryophyta</taxon>
        <taxon>Tracheophyta</taxon>
        <taxon>Spermatophyta</taxon>
        <taxon>Magnoliopsida</taxon>
        <taxon>Liliopsida</taxon>
        <taxon>Araceae</taxon>
        <taxon>Aroideae</taxon>
        <taxon>Colocasieae</taxon>
        <taxon>Colocasia</taxon>
    </lineage>
</organism>
<evidence type="ECO:0000256" key="5">
    <source>
        <dbReference type="ARBA" id="ARBA00022695"/>
    </source>
</evidence>
<dbReference type="GO" id="GO:0032549">
    <property type="term" value="F:ribonucleoside binding"/>
    <property type="evidence" value="ECO:0007669"/>
    <property type="project" value="InterPro"/>
</dbReference>
<name>A0A843TVC7_COLES</name>
<dbReference type="GO" id="GO:0003677">
    <property type="term" value="F:DNA binding"/>
    <property type="evidence" value="ECO:0007669"/>
    <property type="project" value="InterPro"/>
</dbReference>
<dbReference type="InterPro" id="IPR015712">
    <property type="entry name" value="DNA-dir_RNA_pol_su2"/>
</dbReference>
<comment type="similarity">
    <text evidence="1">Belongs to the RNA polymerase beta chain family.</text>
</comment>
<dbReference type="EMBL" id="NMUH01000181">
    <property type="protein sequence ID" value="MQL73867.1"/>
    <property type="molecule type" value="Genomic_DNA"/>
</dbReference>
<feature type="non-terminal residue" evidence="9">
    <location>
        <position position="259"/>
    </location>
</feature>
<comment type="catalytic activity">
    <reaction evidence="7">
        <text>RNA(n) + a ribonucleoside 5'-triphosphate = RNA(n+1) + diphosphate</text>
        <dbReference type="Rhea" id="RHEA:21248"/>
        <dbReference type="Rhea" id="RHEA-COMP:14527"/>
        <dbReference type="Rhea" id="RHEA-COMP:17342"/>
        <dbReference type="ChEBI" id="CHEBI:33019"/>
        <dbReference type="ChEBI" id="CHEBI:61557"/>
        <dbReference type="ChEBI" id="CHEBI:140395"/>
        <dbReference type="EC" id="2.7.7.6"/>
    </reaction>
</comment>
<accession>A0A843TVC7</accession>
<evidence type="ECO:0000313" key="9">
    <source>
        <dbReference type="EMBL" id="MQL73867.1"/>
    </source>
</evidence>
<dbReference type="GO" id="GO:0003899">
    <property type="term" value="F:DNA-directed RNA polymerase activity"/>
    <property type="evidence" value="ECO:0007669"/>
    <property type="project" value="UniProtKB-EC"/>
</dbReference>
<dbReference type="GO" id="GO:0000428">
    <property type="term" value="C:DNA-directed RNA polymerase complex"/>
    <property type="evidence" value="ECO:0007669"/>
    <property type="project" value="UniProtKB-KW"/>
</dbReference>
<dbReference type="InterPro" id="IPR037034">
    <property type="entry name" value="RNA_pol_Rpb2_2_sf"/>
</dbReference>
<dbReference type="GO" id="GO:0006351">
    <property type="term" value="P:DNA-templated transcription"/>
    <property type="evidence" value="ECO:0007669"/>
    <property type="project" value="InterPro"/>
</dbReference>
<feature type="domain" description="RNA polymerase Rpb2" evidence="8">
    <location>
        <begin position="9"/>
        <end position="179"/>
    </location>
</feature>
<evidence type="ECO:0000256" key="1">
    <source>
        <dbReference type="ARBA" id="ARBA00006835"/>
    </source>
</evidence>
<keyword evidence="3" id="KW-0240">DNA-directed RNA polymerase</keyword>
<evidence type="ECO:0000259" key="8">
    <source>
        <dbReference type="Pfam" id="PF04561"/>
    </source>
</evidence>
<keyword evidence="6" id="KW-0804">Transcription</keyword>
<dbReference type="OrthoDB" id="10248617at2759"/>
<evidence type="ECO:0000256" key="2">
    <source>
        <dbReference type="ARBA" id="ARBA00012418"/>
    </source>
</evidence>
<dbReference type="AlphaFoldDB" id="A0A843TVC7"/>
<sequence>MIIFSACRCVREDLSAVSIKLYYLQNGSARLGFWIRGREYLLPVGIVLKALVDTNDREISVCLTSYYKAEYQGERGAVATQRVGDKATSILDEMRALSLFTRNECLHHIGSSFQPVMDGLETESCSVVGEAVLRDYIFVHLSSNHDKFNLLIFMLQKLFALVDKTAAPDNPDALVNQEVLQPGHLITIYLKEKLQEWLLKCKRQLQEEMTKTNKNFDIGKCNILIQSDSYILLVSSFSFITLETYDFLSMTNFVTSSNT</sequence>
<dbReference type="InterPro" id="IPR007642">
    <property type="entry name" value="RNA_pol_Rpb2_2"/>
</dbReference>
<comment type="caution">
    <text evidence="9">The sequence shown here is derived from an EMBL/GenBank/DDBJ whole genome shotgun (WGS) entry which is preliminary data.</text>
</comment>
<evidence type="ECO:0000256" key="4">
    <source>
        <dbReference type="ARBA" id="ARBA00022679"/>
    </source>
</evidence>
<evidence type="ECO:0000256" key="7">
    <source>
        <dbReference type="ARBA" id="ARBA00048552"/>
    </source>
</evidence>
<protein>
    <recommendedName>
        <fullName evidence="2">DNA-directed RNA polymerase</fullName>
        <ecNumber evidence="2">2.7.7.6</ecNumber>
    </recommendedName>
</protein>
<dbReference type="Gene3D" id="3.90.1110.10">
    <property type="entry name" value="RNA polymerase Rpb2, domain 2"/>
    <property type="match status" value="1"/>
</dbReference>